<keyword evidence="4 11" id="KW-0547">Nucleotide-binding</keyword>
<dbReference type="EMBL" id="JBHSOZ010000003">
    <property type="protein sequence ID" value="MFC5712201.1"/>
    <property type="molecule type" value="Genomic_DNA"/>
</dbReference>
<dbReference type="PROSITE" id="PS51192">
    <property type="entry name" value="HELICASE_ATP_BIND_1"/>
    <property type="match status" value="1"/>
</dbReference>
<feature type="domain" description="Helicase C-terminal" evidence="13">
    <location>
        <begin position="543"/>
        <end position="700"/>
    </location>
</feature>
<dbReference type="NCBIfam" id="NF004066">
    <property type="entry name" value="PRK05580.1-3"/>
    <property type="match status" value="1"/>
</dbReference>
<keyword evidence="9 11" id="KW-0238">DNA-binding</keyword>
<organism evidence="14 15">
    <name type="scientific">Thalassorhabdus alkalitolerans</name>
    <dbReference type="NCBI Taxonomy" id="2282697"/>
    <lineage>
        <taxon>Bacteria</taxon>
        <taxon>Bacillati</taxon>
        <taxon>Bacillota</taxon>
        <taxon>Bacilli</taxon>
        <taxon>Bacillales</taxon>
        <taxon>Bacillaceae</taxon>
        <taxon>Thalassorhabdus</taxon>
    </lineage>
</organism>
<protein>
    <recommendedName>
        <fullName evidence="11">Replication restart protein PriA</fullName>
    </recommendedName>
    <alternativeName>
        <fullName evidence="11">ATP-dependent DNA helicase PriA</fullName>
        <ecNumber evidence="11">5.6.2.4</ecNumber>
    </alternativeName>
    <alternativeName>
        <fullName evidence="11">DNA 3'-5' helicase PriA</fullName>
    </alternativeName>
</protein>
<comment type="catalytic activity">
    <reaction evidence="11">
        <text>Couples ATP hydrolysis with the unwinding of duplex DNA by translocating in the 3'-5' direction.</text>
        <dbReference type="EC" id="5.6.2.4"/>
    </reaction>
</comment>
<dbReference type="GO" id="GO:0016787">
    <property type="term" value="F:hydrolase activity"/>
    <property type="evidence" value="ECO:0007669"/>
    <property type="project" value="UniProtKB-KW"/>
</dbReference>
<comment type="function">
    <text evidence="11">Initiates the restart of stalled replication forks, which reloads the replicative helicase on sites other than the origin of replication. Recognizes and binds to abandoned replication forks and remodels them to uncover a helicase loading site. Promotes assembly of the primosome at these replication forks.</text>
</comment>
<dbReference type="EC" id="5.6.2.4" evidence="11"/>
<dbReference type="InterPro" id="IPR014001">
    <property type="entry name" value="Helicase_ATP-bd"/>
</dbReference>
<evidence type="ECO:0000256" key="7">
    <source>
        <dbReference type="ARBA" id="ARBA00022833"/>
    </source>
</evidence>
<evidence type="ECO:0000256" key="10">
    <source>
        <dbReference type="ARBA" id="ARBA00023235"/>
    </source>
</evidence>
<comment type="caution">
    <text evidence="14">The sequence shown here is derived from an EMBL/GenBank/DDBJ whole genome shotgun (WGS) entry which is preliminary data.</text>
</comment>
<evidence type="ECO:0000256" key="1">
    <source>
        <dbReference type="ARBA" id="ARBA00022515"/>
    </source>
</evidence>
<evidence type="ECO:0000313" key="15">
    <source>
        <dbReference type="Proteomes" id="UP001596142"/>
    </source>
</evidence>
<dbReference type="InterPro" id="IPR041236">
    <property type="entry name" value="PriA_C"/>
</dbReference>
<dbReference type="InterPro" id="IPR001650">
    <property type="entry name" value="Helicase_C-like"/>
</dbReference>
<feature type="domain" description="Helicase ATP-binding" evidence="12">
    <location>
        <begin position="280"/>
        <end position="446"/>
    </location>
</feature>
<keyword evidence="10 11" id="KW-0413">Isomerase</keyword>
<dbReference type="NCBIfam" id="TIGR00595">
    <property type="entry name" value="priA"/>
    <property type="match status" value="1"/>
</dbReference>
<gene>
    <name evidence="11 14" type="primary">priA</name>
    <name evidence="14" type="ORF">ACFPU1_05365</name>
</gene>
<keyword evidence="15" id="KW-1185">Reference proteome</keyword>
<feature type="binding site" evidence="11">
    <location>
        <position position="520"/>
    </location>
    <ligand>
        <name>Zn(2+)</name>
        <dbReference type="ChEBI" id="CHEBI:29105"/>
        <label>2</label>
    </ligand>
</feature>
<dbReference type="InterPro" id="IPR041222">
    <property type="entry name" value="PriA_3primeBD"/>
</dbReference>
<feature type="binding site" evidence="11">
    <location>
        <position position="535"/>
    </location>
    <ligand>
        <name>Zn(2+)</name>
        <dbReference type="ChEBI" id="CHEBI:29105"/>
        <label>2</label>
    </ligand>
</feature>
<dbReference type="PROSITE" id="PS51194">
    <property type="entry name" value="HELICASE_CTER"/>
    <property type="match status" value="1"/>
</dbReference>
<dbReference type="InterPro" id="IPR040498">
    <property type="entry name" value="PriA_CRR"/>
</dbReference>
<evidence type="ECO:0000313" key="14">
    <source>
        <dbReference type="EMBL" id="MFC5712201.1"/>
    </source>
</evidence>
<keyword evidence="6 11" id="KW-0347">Helicase</keyword>
<dbReference type="Pfam" id="PF00271">
    <property type="entry name" value="Helicase_C"/>
    <property type="match status" value="1"/>
</dbReference>
<comment type="similarity">
    <text evidence="11">Belongs to the helicase family. PriA subfamily.</text>
</comment>
<evidence type="ECO:0000256" key="3">
    <source>
        <dbReference type="ARBA" id="ARBA00022723"/>
    </source>
</evidence>
<dbReference type="HAMAP" id="MF_00983">
    <property type="entry name" value="PriA"/>
    <property type="match status" value="1"/>
</dbReference>
<dbReference type="InterPro" id="IPR005259">
    <property type="entry name" value="PriA"/>
</dbReference>
<feature type="binding site" evidence="11">
    <location>
        <position position="508"/>
    </location>
    <ligand>
        <name>Zn(2+)</name>
        <dbReference type="ChEBI" id="CHEBI:29105"/>
        <label>1</label>
    </ligand>
</feature>
<feature type="binding site" evidence="11">
    <location>
        <position position="551"/>
    </location>
    <ligand>
        <name>Zn(2+)</name>
        <dbReference type="ChEBI" id="CHEBI:29105"/>
        <label>1</label>
    </ligand>
</feature>
<feature type="binding site" evidence="11">
    <location>
        <position position="538"/>
    </location>
    <ligand>
        <name>Zn(2+)</name>
        <dbReference type="ChEBI" id="CHEBI:29105"/>
        <label>2</label>
    </ligand>
</feature>
<dbReference type="SUPFAM" id="SSF52540">
    <property type="entry name" value="P-loop containing nucleoside triphosphate hydrolases"/>
    <property type="match status" value="2"/>
</dbReference>
<dbReference type="InterPro" id="IPR011545">
    <property type="entry name" value="DEAD/DEAH_box_helicase_dom"/>
</dbReference>
<dbReference type="PANTHER" id="PTHR30580">
    <property type="entry name" value="PRIMOSOMAL PROTEIN N"/>
    <property type="match status" value="1"/>
</dbReference>
<sequence length="803" mass="91651">MFAQIVVDVPAGQTDRLFDYKVPESLQGAVSPGMRVVVPFGPRKLQGFIIRLTENTTVKKVRNIDELLDVTPVLTPELLDLGSWLSEETICYQITAYQSMIPAAMRAKAKKVLYLQEEIVHFPVFIQTLFGKRSSIEWNKVPMDKDLLSLIRKEVRDGRILLEYEVKDQARKQSYKTIQVTPKKSREELEGMAGNRAKKQLEALRWLLEHYPETPVPLKQVEAEGGFTRAVLQALVEKGCVVEKTIEQYRDPFKDKEFQKTVPLSLTNDQAEVLHPVREAVGTQTHETFLLRGVTGSGKTEVYLQAIQKVIEEGKEAIVLVPEISLTPQMVNRFKSRFGSQVAVLHSALSIGEKYDEWRKIQRKEVKVAVGARSAVFAPFEKLGLIIIDEEHEGSYKQEDHPRYHAKDVAIWRGRYHKCPVLLGSATPSLESFARAQKGVYRLLELNNRVNNFPMPEVELVDMREELKNGNRSVFSNILLEKLEDRLQKGEQVVLFLNRRGYSTFVMCRSCGFVTECPHCEISLTYHHVNKQLKCHYCGHEESMVNKCPSCDSEHIRFFGTGTQKVEEELTRLLPTARVIRMDVDTTSRKGAHEKLLTKFGSGQADILLGTQMIAKGLDFPNITLAGVLAADTLLNLPDFRAPERTFQLLTQVSGRAGRDKLKGEVVIQTYNPEHYSIVHAKEHDFLSFSRQEMTQRKVGGYPPYFFLALITVSHEDLSQVITTSEKIASHLRERLSIQTKVLGPTVSPIARLKDRYRYQCMIKYRNEPDLTKTLREIADHFQSEMAKDKLFISIDMNPHMFM</sequence>
<dbReference type="CDD" id="cd18804">
    <property type="entry name" value="SF2_C_priA"/>
    <property type="match status" value="1"/>
</dbReference>
<dbReference type="Gene3D" id="3.40.50.300">
    <property type="entry name" value="P-loop containing nucleotide triphosphate hydrolases"/>
    <property type="match status" value="2"/>
</dbReference>
<feature type="binding site" evidence="11">
    <location>
        <position position="511"/>
    </location>
    <ligand>
        <name>Zn(2+)</name>
        <dbReference type="ChEBI" id="CHEBI:29105"/>
        <label>1</label>
    </ligand>
</feature>
<evidence type="ECO:0000256" key="4">
    <source>
        <dbReference type="ARBA" id="ARBA00022741"/>
    </source>
</evidence>
<evidence type="ECO:0000259" key="13">
    <source>
        <dbReference type="PROSITE" id="PS51194"/>
    </source>
</evidence>
<dbReference type="InterPro" id="IPR027417">
    <property type="entry name" value="P-loop_NTPase"/>
</dbReference>
<feature type="binding site" evidence="11">
    <location>
        <position position="548"/>
    </location>
    <ligand>
        <name>Zn(2+)</name>
        <dbReference type="ChEBI" id="CHEBI:29105"/>
        <label>1</label>
    </ligand>
</feature>
<dbReference type="Pfam" id="PF18319">
    <property type="entry name" value="Zn_ribbon_PriA"/>
    <property type="match status" value="1"/>
</dbReference>
<comment type="cofactor">
    <cofactor evidence="11">
        <name>Zn(2+)</name>
        <dbReference type="ChEBI" id="CHEBI:29105"/>
    </cofactor>
    <text evidence="11">Binds 2 zinc ions per subunit.</text>
</comment>
<dbReference type="Pfam" id="PF17764">
    <property type="entry name" value="PriA_3primeBD"/>
    <property type="match status" value="1"/>
</dbReference>
<comment type="subunit">
    <text evidence="11">Component of the replication restart primosome.</text>
</comment>
<comment type="catalytic activity">
    <reaction evidence="11">
        <text>ATP + H2O = ADP + phosphate + H(+)</text>
        <dbReference type="Rhea" id="RHEA:13065"/>
        <dbReference type="ChEBI" id="CHEBI:15377"/>
        <dbReference type="ChEBI" id="CHEBI:15378"/>
        <dbReference type="ChEBI" id="CHEBI:30616"/>
        <dbReference type="ChEBI" id="CHEBI:43474"/>
        <dbReference type="ChEBI" id="CHEBI:456216"/>
        <dbReference type="EC" id="5.6.2.4"/>
    </reaction>
</comment>
<name>A0ABW0YJB7_9BACI</name>
<dbReference type="Pfam" id="PF18074">
    <property type="entry name" value="PriA_C"/>
    <property type="match status" value="1"/>
</dbReference>
<dbReference type="Proteomes" id="UP001596142">
    <property type="component" value="Unassembled WGS sequence"/>
</dbReference>
<keyword evidence="2 11" id="KW-0235">DNA replication</keyword>
<evidence type="ECO:0000256" key="5">
    <source>
        <dbReference type="ARBA" id="ARBA00022801"/>
    </source>
</evidence>
<dbReference type="SMART" id="SM00487">
    <property type="entry name" value="DEXDc"/>
    <property type="match status" value="1"/>
</dbReference>
<dbReference type="Gene3D" id="3.40.1440.60">
    <property type="entry name" value="PriA, 3(prime) DNA-binding domain"/>
    <property type="match status" value="1"/>
</dbReference>
<reference evidence="15" key="1">
    <citation type="journal article" date="2019" name="Int. J. Syst. Evol. Microbiol.">
        <title>The Global Catalogue of Microorganisms (GCM) 10K type strain sequencing project: providing services to taxonomists for standard genome sequencing and annotation.</title>
        <authorList>
            <consortium name="The Broad Institute Genomics Platform"/>
            <consortium name="The Broad Institute Genome Sequencing Center for Infectious Disease"/>
            <person name="Wu L."/>
            <person name="Ma J."/>
        </authorList>
    </citation>
    <scope>NUCLEOTIDE SEQUENCE [LARGE SCALE GENOMIC DNA]</scope>
    <source>
        <strain evidence="15">CECT 7184</strain>
    </source>
</reference>
<accession>A0ABW0YJB7</accession>
<evidence type="ECO:0000256" key="6">
    <source>
        <dbReference type="ARBA" id="ARBA00022806"/>
    </source>
</evidence>
<keyword evidence="1 11" id="KW-0639">Primosome</keyword>
<evidence type="ECO:0000256" key="9">
    <source>
        <dbReference type="ARBA" id="ARBA00023125"/>
    </source>
</evidence>
<keyword evidence="7 11" id="KW-0862">Zinc</keyword>
<evidence type="ECO:0000256" key="11">
    <source>
        <dbReference type="HAMAP-Rule" id="MF_00983"/>
    </source>
</evidence>
<keyword evidence="5 11" id="KW-0378">Hydrolase</keyword>
<keyword evidence="3 11" id="KW-0479">Metal-binding</keyword>
<dbReference type="Pfam" id="PF00270">
    <property type="entry name" value="DEAD"/>
    <property type="match status" value="1"/>
</dbReference>
<keyword evidence="8 11" id="KW-0067">ATP-binding</keyword>
<proteinExistence type="inferred from homology"/>
<evidence type="ECO:0000259" key="12">
    <source>
        <dbReference type="PROSITE" id="PS51192"/>
    </source>
</evidence>
<evidence type="ECO:0000256" key="8">
    <source>
        <dbReference type="ARBA" id="ARBA00022840"/>
    </source>
</evidence>
<dbReference type="PANTHER" id="PTHR30580:SF0">
    <property type="entry name" value="PRIMOSOMAL PROTEIN N"/>
    <property type="match status" value="1"/>
</dbReference>
<dbReference type="SMART" id="SM00490">
    <property type="entry name" value="HELICc"/>
    <property type="match status" value="1"/>
</dbReference>
<feature type="binding site" evidence="11">
    <location>
        <position position="517"/>
    </location>
    <ligand>
        <name>Zn(2+)</name>
        <dbReference type="ChEBI" id="CHEBI:29105"/>
        <label>2</label>
    </ligand>
</feature>
<evidence type="ECO:0000256" key="2">
    <source>
        <dbReference type="ARBA" id="ARBA00022705"/>
    </source>
</evidence>
<dbReference type="CDD" id="cd17929">
    <property type="entry name" value="DEXHc_priA"/>
    <property type="match status" value="1"/>
</dbReference>
<dbReference type="InterPro" id="IPR042115">
    <property type="entry name" value="PriA_3primeBD_sf"/>
</dbReference>